<dbReference type="InterPro" id="IPR015421">
    <property type="entry name" value="PyrdxlP-dep_Trfase_major"/>
</dbReference>
<sequence>MKEGTNVKFVDLAAPTAQIRKAYLAEVDKLLLRGNFVLTREVEDFEKAWARVVGTRYAVGVSNGSDALYLGLRALGVGDGDEVITQGNAYNASVTAIMRAGAVPRFADIKRDTWQMDVHAAEKLITKKTKAIMPVHLFGQPNDMAALMALAKRHKLRVIEDCAQSHLGAFKGKMTGAWGDIGAFSFYPTKNLGAFGDAGAVTTNDLALYRTLKILRNLGQDGKDNHVEYAFNMRLDAMQAIALRLKLKFLHGATKKRSRAGARYDRMIREARIPVAPAARDPRADHVYHLYPVYSPEKSRDRIRSELLEQGIPTGVYYPLPVYRQPFFRGRHDPCPITDEIVSGIFALPMYADITVQDQRRIVAALENIFLCGKLSLPQIVI</sequence>
<evidence type="ECO:0000256" key="2">
    <source>
        <dbReference type="ARBA" id="ARBA00037999"/>
    </source>
</evidence>
<reference evidence="6 7" key="1">
    <citation type="journal article" date="2016" name="Nat. Commun.">
        <title>Thousands of microbial genomes shed light on interconnected biogeochemical processes in an aquifer system.</title>
        <authorList>
            <person name="Anantharaman K."/>
            <person name="Brown C.T."/>
            <person name="Hug L.A."/>
            <person name="Sharon I."/>
            <person name="Castelle C.J."/>
            <person name="Probst A.J."/>
            <person name="Thomas B.C."/>
            <person name="Singh A."/>
            <person name="Wilkins M.J."/>
            <person name="Karaoz U."/>
            <person name="Brodie E.L."/>
            <person name="Williams K.H."/>
            <person name="Hubbard S.S."/>
            <person name="Banfield J.F."/>
        </authorList>
    </citation>
    <scope>NUCLEOTIDE SEQUENCE [LARGE SCALE GENOMIC DNA]</scope>
</reference>
<dbReference type="Pfam" id="PF01041">
    <property type="entry name" value="DegT_DnrJ_EryC1"/>
    <property type="match status" value="1"/>
</dbReference>
<evidence type="ECO:0008006" key="8">
    <source>
        <dbReference type="Google" id="ProtNLM"/>
    </source>
</evidence>
<accession>A0A1G2KTG1</accession>
<comment type="similarity">
    <text evidence="2 5">Belongs to the DegT/DnrJ/EryC1 family.</text>
</comment>
<dbReference type="SUPFAM" id="SSF53383">
    <property type="entry name" value="PLP-dependent transferases"/>
    <property type="match status" value="1"/>
</dbReference>
<evidence type="ECO:0000256" key="5">
    <source>
        <dbReference type="RuleBase" id="RU004508"/>
    </source>
</evidence>
<protein>
    <recommendedName>
        <fullName evidence="8">Erythromycin biosynthesis sensory transduction protein eryC1</fullName>
    </recommendedName>
</protein>
<dbReference type="GO" id="GO:0030170">
    <property type="term" value="F:pyridoxal phosphate binding"/>
    <property type="evidence" value="ECO:0007669"/>
    <property type="project" value="TreeGrafter"/>
</dbReference>
<dbReference type="CDD" id="cd00616">
    <property type="entry name" value="AHBA_syn"/>
    <property type="match status" value="1"/>
</dbReference>
<evidence type="ECO:0000313" key="7">
    <source>
        <dbReference type="Proteomes" id="UP000178510"/>
    </source>
</evidence>
<evidence type="ECO:0000256" key="1">
    <source>
        <dbReference type="ARBA" id="ARBA00022898"/>
    </source>
</evidence>
<gene>
    <name evidence="6" type="ORF">A3J58_02560</name>
</gene>
<dbReference type="PIRSF" id="PIRSF000390">
    <property type="entry name" value="PLP_StrS"/>
    <property type="match status" value="1"/>
</dbReference>
<dbReference type="AlphaFoldDB" id="A0A1G2KTG1"/>
<dbReference type="InterPro" id="IPR015422">
    <property type="entry name" value="PyrdxlP-dep_Trfase_small"/>
</dbReference>
<dbReference type="PANTHER" id="PTHR30244:SF36">
    <property type="entry name" value="3-OXO-GLUCOSE-6-PHOSPHATE:GLUTAMATE AMINOTRANSFERASE"/>
    <property type="match status" value="1"/>
</dbReference>
<organism evidence="6 7">
    <name type="scientific">Candidatus Sungbacteria bacterium RIFCSPHIGHO2_02_FULL_52_23</name>
    <dbReference type="NCBI Taxonomy" id="1802274"/>
    <lineage>
        <taxon>Bacteria</taxon>
        <taxon>Candidatus Sungiibacteriota</taxon>
    </lineage>
</organism>
<name>A0A1G2KTG1_9BACT</name>
<dbReference type="GO" id="GO:0000271">
    <property type="term" value="P:polysaccharide biosynthetic process"/>
    <property type="evidence" value="ECO:0007669"/>
    <property type="project" value="TreeGrafter"/>
</dbReference>
<dbReference type="InterPro" id="IPR000653">
    <property type="entry name" value="DegT/StrS_aminotransferase"/>
</dbReference>
<dbReference type="Proteomes" id="UP000178510">
    <property type="component" value="Unassembled WGS sequence"/>
</dbReference>
<evidence type="ECO:0000313" key="6">
    <source>
        <dbReference type="EMBL" id="OHA02720.1"/>
    </source>
</evidence>
<keyword evidence="1 4" id="KW-0663">Pyridoxal phosphate</keyword>
<dbReference type="PANTHER" id="PTHR30244">
    <property type="entry name" value="TRANSAMINASE"/>
    <property type="match status" value="1"/>
</dbReference>
<dbReference type="InterPro" id="IPR015424">
    <property type="entry name" value="PyrdxlP-dep_Trfase"/>
</dbReference>
<comment type="caution">
    <text evidence="6">The sequence shown here is derived from an EMBL/GenBank/DDBJ whole genome shotgun (WGS) entry which is preliminary data.</text>
</comment>
<evidence type="ECO:0000256" key="4">
    <source>
        <dbReference type="PIRSR" id="PIRSR000390-2"/>
    </source>
</evidence>
<dbReference type="Gene3D" id="3.40.640.10">
    <property type="entry name" value="Type I PLP-dependent aspartate aminotransferase-like (Major domain)"/>
    <property type="match status" value="1"/>
</dbReference>
<dbReference type="Gene3D" id="3.90.1150.10">
    <property type="entry name" value="Aspartate Aminotransferase, domain 1"/>
    <property type="match status" value="1"/>
</dbReference>
<proteinExistence type="inferred from homology"/>
<dbReference type="STRING" id="1802274.A3J58_02560"/>
<dbReference type="EMBL" id="MHQM01000039">
    <property type="protein sequence ID" value="OHA02720.1"/>
    <property type="molecule type" value="Genomic_DNA"/>
</dbReference>
<evidence type="ECO:0000256" key="3">
    <source>
        <dbReference type="PIRSR" id="PIRSR000390-1"/>
    </source>
</evidence>
<feature type="modified residue" description="N6-(pyridoxal phosphate)lysine" evidence="4">
    <location>
        <position position="190"/>
    </location>
</feature>
<feature type="active site" description="Proton acceptor" evidence="3">
    <location>
        <position position="190"/>
    </location>
</feature>
<dbReference type="GO" id="GO:0008483">
    <property type="term" value="F:transaminase activity"/>
    <property type="evidence" value="ECO:0007669"/>
    <property type="project" value="TreeGrafter"/>
</dbReference>